<organism evidence="1 2">
    <name type="scientific">Methanobrevibacter thaueri</name>
    <dbReference type="NCBI Taxonomy" id="190975"/>
    <lineage>
        <taxon>Archaea</taxon>
        <taxon>Methanobacteriati</taxon>
        <taxon>Methanobacteriota</taxon>
        <taxon>Methanomada group</taxon>
        <taxon>Methanobacteria</taxon>
        <taxon>Methanobacteriales</taxon>
        <taxon>Methanobacteriaceae</taxon>
        <taxon>Methanobrevibacter</taxon>
    </lineage>
</organism>
<reference evidence="1 2" key="1">
    <citation type="submission" date="2017-03" db="EMBL/GenBank/DDBJ databases">
        <title>Genome sequence of Methanobrevibacter thaueri.</title>
        <authorList>
            <person name="Poehlein A."/>
            <person name="Seedorf H."/>
            <person name="Daniel R."/>
        </authorList>
    </citation>
    <scope>NUCLEOTIDE SEQUENCE [LARGE SCALE GENOMIC DNA]</scope>
    <source>
        <strain evidence="1 2">DSM 11995</strain>
    </source>
</reference>
<dbReference type="Gene3D" id="3.30.780.30">
    <property type="match status" value="1"/>
</dbReference>
<dbReference type="OrthoDB" id="75275at2157"/>
<dbReference type="InterPro" id="IPR043962">
    <property type="entry name" value="DUF5750"/>
</dbReference>
<name>A0A315XMB8_9EURY</name>
<proteinExistence type="predicted"/>
<keyword evidence="2" id="KW-1185">Reference proteome</keyword>
<gene>
    <name evidence="1" type="ORF">MBBTH_10420</name>
</gene>
<accession>A0A315XMB8</accession>
<evidence type="ECO:0000313" key="1">
    <source>
        <dbReference type="EMBL" id="PWB87476.1"/>
    </source>
</evidence>
<comment type="caution">
    <text evidence="1">The sequence shown here is derived from an EMBL/GenBank/DDBJ whole genome shotgun (WGS) entry which is preliminary data.</text>
</comment>
<dbReference type="EMBL" id="MZGS01000020">
    <property type="protein sequence ID" value="PWB87476.1"/>
    <property type="molecule type" value="Genomic_DNA"/>
</dbReference>
<dbReference type="RefSeq" id="WP_116591991.1">
    <property type="nucleotide sequence ID" value="NZ_MZGS01000020.1"/>
</dbReference>
<evidence type="ECO:0000313" key="2">
    <source>
        <dbReference type="Proteomes" id="UP000251717"/>
    </source>
</evidence>
<dbReference type="AlphaFoldDB" id="A0A315XMB8"/>
<protein>
    <submittedName>
        <fullName evidence="1">Uncharacterized protein</fullName>
    </submittedName>
</protein>
<sequence>MIVKITDFASGDVNFVEYSVFGLSSEQLNFLNDNLDEKTCIADDALIIRTYFDDELYPFASDVAQYRLDDFIAREEIEMNVFLSSFLEDM</sequence>
<dbReference type="Proteomes" id="UP000251717">
    <property type="component" value="Unassembled WGS sequence"/>
</dbReference>
<dbReference type="Pfam" id="PF19024">
    <property type="entry name" value="DUF5750"/>
    <property type="match status" value="1"/>
</dbReference>